<reference evidence="7 8" key="1">
    <citation type="submission" date="2019-12" db="EMBL/GenBank/DDBJ databases">
        <title>The draft genomic sequence of strain Chitinophaga oryziterrae JCM 16595.</title>
        <authorList>
            <person name="Zhang X."/>
        </authorList>
    </citation>
    <scope>NUCLEOTIDE SEQUENCE [LARGE SCALE GENOMIC DNA]</scope>
    <source>
        <strain evidence="7 8">JCM 16595</strain>
    </source>
</reference>
<evidence type="ECO:0000313" key="8">
    <source>
        <dbReference type="Proteomes" id="UP000468388"/>
    </source>
</evidence>
<dbReference type="CDD" id="cd07185">
    <property type="entry name" value="OmpA_C-like"/>
    <property type="match status" value="1"/>
</dbReference>
<keyword evidence="5" id="KW-0732">Signal</keyword>
<keyword evidence="8" id="KW-1185">Reference proteome</keyword>
<protein>
    <submittedName>
        <fullName evidence="7">OmpA family protein</fullName>
    </submittedName>
</protein>
<evidence type="ECO:0000256" key="2">
    <source>
        <dbReference type="ARBA" id="ARBA00023136"/>
    </source>
</evidence>
<evidence type="ECO:0000256" key="1">
    <source>
        <dbReference type="ARBA" id="ARBA00004442"/>
    </source>
</evidence>
<keyword evidence="3" id="KW-0998">Cell outer membrane</keyword>
<evidence type="ECO:0000256" key="4">
    <source>
        <dbReference type="PROSITE-ProRule" id="PRU00473"/>
    </source>
</evidence>
<evidence type="ECO:0000256" key="3">
    <source>
        <dbReference type="ARBA" id="ARBA00023237"/>
    </source>
</evidence>
<keyword evidence="2 4" id="KW-0472">Membrane</keyword>
<dbReference type="PANTHER" id="PTHR30329">
    <property type="entry name" value="STATOR ELEMENT OF FLAGELLAR MOTOR COMPLEX"/>
    <property type="match status" value="1"/>
</dbReference>
<feature type="domain" description="OmpA-like" evidence="6">
    <location>
        <begin position="782"/>
        <end position="899"/>
    </location>
</feature>
<gene>
    <name evidence="7" type="ORF">GO495_27615</name>
</gene>
<evidence type="ECO:0000313" key="7">
    <source>
        <dbReference type="EMBL" id="MVT44393.1"/>
    </source>
</evidence>
<dbReference type="OrthoDB" id="1430919at2"/>
<dbReference type="RefSeq" id="WP_157303188.1">
    <property type="nucleotide sequence ID" value="NZ_BAAAZB010000036.1"/>
</dbReference>
<comment type="subcellular location">
    <subcellularLocation>
        <location evidence="1">Cell outer membrane</location>
    </subcellularLocation>
</comment>
<feature type="chain" id="PRO_5026842208" evidence="5">
    <location>
        <begin position="23"/>
        <end position="900"/>
    </location>
</feature>
<dbReference type="EMBL" id="WRXO01000011">
    <property type="protein sequence ID" value="MVT44393.1"/>
    <property type="molecule type" value="Genomic_DNA"/>
</dbReference>
<proteinExistence type="predicted"/>
<organism evidence="7 8">
    <name type="scientific">Chitinophaga oryziterrae</name>
    <dbReference type="NCBI Taxonomy" id="1031224"/>
    <lineage>
        <taxon>Bacteria</taxon>
        <taxon>Pseudomonadati</taxon>
        <taxon>Bacteroidota</taxon>
        <taxon>Chitinophagia</taxon>
        <taxon>Chitinophagales</taxon>
        <taxon>Chitinophagaceae</taxon>
        <taxon>Chitinophaga</taxon>
    </lineage>
</organism>
<dbReference type="Pfam" id="PF00691">
    <property type="entry name" value="OmpA"/>
    <property type="match status" value="1"/>
</dbReference>
<dbReference type="PROSITE" id="PS51123">
    <property type="entry name" value="OMPA_2"/>
    <property type="match status" value="1"/>
</dbReference>
<dbReference type="AlphaFoldDB" id="A0A6N8JGL8"/>
<dbReference type="InterPro" id="IPR050330">
    <property type="entry name" value="Bact_OuterMem_StrucFunc"/>
</dbReference>
<name>A0A6N8JGL8_9BACT</name>
<dbReference type="InterPro" id="IPR036737">
    <property type="entry name" value="OmpA-like_sf"/>
</dbReference>
<feature type="signal peptide" evidence="5">
    <location>
        <begin position="1"/>
        <end position="22"/>
    </location>
</feature>
<dbReference type="Proteomes" id="UP000468388">
    <property type="component" value="Unassembled WGS sequence"/>
</dbReference>
<dbReference type="PRINTS" id="PR01023">
    <property type="entry name" value="NAFLGMOTY"/>
</dbReference>
<dbReference type="Gene3D" id="3.30.1330.60">
    <property type="entry name" value="OmpA-like domain"/>
    <property type="match status" value="1"/>
</dbReference>
<sequence length="900" mass="93901">MKVILLILIVPLLMCWSGSAKAQQTGLQGINYQAIARDGKGLAMALQPLQVKLSILDGSETGSPVYIELHSKTTTAQGLFTLVIGQGTPQFGSFSSIPWSKGNQYLQVDIDVNGTGTFTTIGVMPFMSVPYALYAANGGSGGSGGSNAVSITWLGTYTAPPAAPLQNQAYYNSTDRKSYIYDSTGTWTIITEDGNPGVSVYWLGAFATEPVGPTLNQAYYSTTDKKAYIYDGTAWQILSQDGVPGVSLSWLGAFATAPATPSLNQGYYNTTDRASYIYDGTAWQLLAEGGSGFVIKKIYYQPTGETVLTTSLGDSVVTDGRSWLVGGNKGTDGGNADFIGTLDAQSFIIKTNGNGTSNERIRFTSGPGVIVNGTTDTSAVNGLAMFTVFSGNTDQGINADATLKNGINAYAAGNSAAIQGRNASTGYGLKGVSSAGIGVYGYASNRASVPIKGETSSLNGGYGIIGATGSPGVFNNTSNYGSGVLGLGGNADGIGVLGIGNNIDYKTSIPLSSGLASYPMGAGLAGIGNPFGTYSVGMSTVGVGVLGGGTSTKPIVPAGGAGVSGSSLNVGVAGFAVASTLANPELSRWGGYFEYKSSNSFAATTLVYSYLAGRLFDSGSGSNIYVGIASSGVKSTIVKDDEGKRRLLFCTEAPEVLFQDFGAGQLKGGTTHIDLEKLLTRSIRVDEKHPLKVFIQLEGECNGVFVTNKSAKGFDVKELQGGKSDVPFTWQIVASRADETDANGSTISYSDARFAVAPDPMKTIMPDTAATAPVKAVLKTEEAAVVSKAFSNLQFSTGKAVIAGSSFSSLDTMATLLKSHPEWTLKLSGHTDNEGTPAFNQTLSEKRSEAVKQYLETKGVDAKRITTIGYGQTKPLTTNQTKAEREKNRRVEMEIFTEQQ</sequence>
<dbReference type="InterPro" id="IPR006664">
    <property type="entry name" value="OMP_bac"/>
</dbReference>
<evidence type="ECO:0000259" key="6">
    <source>
        <dbReference type="PROSITE" id="PS51123"/>
    </source>
</evidence>
<dbReference type="InterPro" id="IPR006665">
    <property type="entry name" value="OmpA-like"/>
</dbReference>
<dbReference type="GO" id="GO:0009279">
    <property type="term" value="C:cell outer membrane"/>
    <property type="evidence" value="ECO:0007669"/>
    <property type="project" value="UniProtKB-SubCell"/>
</dbReference>
<dbReference type="PANTHER" id="PTHR30329:SF21">
    <property type="entry name" value="LIPOPROTEIN YIAD-RELATED"/>
    <property type="match status" value="1"/>
</dbReference>
<dbReference type="PRINTS" id="PR01021">
    <property type="entry name" value="OMPADOMAIN"/>
</dbReference>
<evidence type="ECO:0000256" key="5">
    <source>
        <dbReference type="SAM" id="SignalP"/>
    </source>
</evidence>
<accession>A0A6N8JGL8</accession>
<comment type="caution">
    <text evidence="7">The sequence shown here is derived from an EMBL/GenBank/DDBJ whole genome shotgun (WGS) entry which is preliminary data.</text>
</comment>
<dbReference type="SUPFAM" id="SSF103088">
    <property type="entry name" value="OmpA-like"/>
    <property type="match status" value="1"/>
</dbReference>